<dbReference type="Gene3D" id="3.20.180.10">
    <property type="entry name" value="PNP-oxidase-like"/>
    <property type="match status" value="1"/>
</dbReference>
<dbReference type="GO" id="GO:0005737">
    <property type="term" value="C:cytoplasm"/>
    <property type="evidence" value="ECO:0007669"/>
    <property type="project" value="UniProtKB-ARBA"/>
</dbReference>
<evidence type="ECO:0000313" key="2">
    <source>
        <dbReference type="EnsemblProtists" id="EOD35798"/>
    </source>
</evidence>
<feature type="chain" id="PRO_5044053664" description="DUF2470 domain-containing protein" evidence="1">
    <location>
        <begin position="19"/>
        <end position="338"/>
    </location>
</feature>
<keyword evidence="1" id="KW-0732">Signal</keyword>
<evidence type="ECO:0000256" key="1">
    <source>
        <dbReference type="SAM" id="SignalP"/>
    </source>
</evidence>
<dbReference type="EnsemblProtists" id="EOD35798">
    <property type="protein sequence ID" value="EOD35798"/>
    <property type="gene ID" value="EMIHUDRAFT_440918"/>
</dbReference>
<organism evidence="2 3">
    <name type="scientific">Emiliania huxleyi (strain CCMP1516)</name>
    <dbReference type="NCBI Taxonomy" id="280463"/>
    <lineage>
        <taxon>Eukaryota</taxon>
        <taxon>Haptista</taxon>
        <taxon>Haptophyta</taxon>
        <taxon>Prymnesiophyceae</taxon>
        <taxon>Isochrysidales</taxon>
        <taxon>Noelaerhabdaceae</taxon>
        <taxon>Emiliania</taxon>
    </lineage>
</organism>
<protein>
    <recommendedName>
        <fullName evidence="4">DUF2470 domain-containing protein</fullName>
    </recommendedName>
</protein>
<dbReference type="STRING" id="2903.R1CEM3"/>
<dbReference type="Gene3D" id="2.30.110.10">
    <property type="entry name" value="Electron Transport, Fmn-binding Protein, Chain A"/>
    <property type="match status" value="1"/>
</dbReference>
<dbReference type="RefSeq" id="XP_005788227.1">
    <property type="nucleotide sequence ID" value="XM_005788170.1"/>
</dbReference>
<dbReference type="GeneID" id="17281068"/>
<dbReference type="RefSeq" id="XP_005773617.1">
    <property type="nucleotide sequence ID" value="XM_005773560.1"/>
</dbReference>
<name>A0A0D3KJ63_EMIH1</name>
<dbReference type="AlphaFoldDB" id="A0A0D3KJ63"/>
<dbReference type="KEGG" id="ehx:EMIHUDRAFT_444558"/>
<sequence>MKASSLTLLAVLASAARAVRVGQPAQRAGSREVVARASATATAAAAYSTWADLASEPQLLPEAQAARTVMEVSPIAQLCLASSADGVDGTVCARLVAGSPSRPEPVRLAGGDQIFGVDEDGSPLFGLRPGSQAALDIAASASVSFAAHAPTGGAQAGCAVTLLGPAAEAELPAELAKKLARQTGVGKEELEGRQWWRLAPCHVHFTDALHARDAWVSPDEYAAAQANPLAESLGAVLAKLNANHAADLARLAGMLQGEAAEAAAPLGEYAAADEETLSAEILSVDPDGFDLGLRPAGKGGAIAPLRIGLRAGPQTREETLSIFSKLFQETYARQQGWQ</sequence>
<dbReference type="KEGG" id="ehx:EMIHUDRAFT_440918"/>
<dbReference type="PANTHER" id="PTHR13343:SF24">
    <property type="entry name" value="OS07G0573800 PROTEIN"/>
    <property type="match status" value="1"/>
</dbReference>
<evidence type="ECO:0008006" key="4">
    <source>
        <dbReference type="Google" id="ProtNLM"/>
    </source>
</evidence>
<feature type="signal peptide" evidence="1">
    <location>
        <begin position="1"/>
        <end position="18"/>
    </location>
</feature>
<dbReference type="EnsemblProtists" id="EOD21188">
    <property type="protein sequence ID" value="EOD21188"/>
    <property type="gene ID" value="EMIHUDRAFT_444558"/>
</dbReference>
<dbReference type="PANTHER" id="PTHR13343">
    <property type="entry name" value="CREG1 PROTEIN"/>
    <property type="match status" value="1"/>
</dbReference>
<dbReference type="GeneID" id="17266744"/>
<dbReference type="Proteomes" id="UP000013827">
    <property type="component" value="Unassembled WGS sequence"/>
</dbReference>
<dbReference type="InterPro" id="IPR037119">
    <property type="entry name" value="Haem_oxidase_HugZ-like_sf"/>
</dbReference>
<dbReference type="InterPro" id="IPR012349">
    <property type="entry name" value="Split_barrel_FMN-bd"/>
</dbReference>
<dbReference type="SUPFAM" id="SSF50475">
    <property type="entry name" value="FMN-binding split barrel"/>
    <property type="match status" value="1"/>
</dbReference>
<evidence type="ECO:0000313" key="3">
    <source>
        <dbReference type="Proteomes" id="UP000013827"/>
    </source>
</evidence>
<accession>A0A0D3KJ63</accession>
<proteinExistence type="predicted"/>
<dbReference type="HOGENOM" id="CLU_822391_0_0_1"/>
<reference evidence="3" key="1">
    <citation type="journal article" date="2013" name="Nature">
        <title>Pan genome of the phytoplankton Emiliania underpins its global distribution.</title>
        <authorList>
            <person name="Read B.A."/>
            <person name="Kegel J."/>
            <person name="Klute M.J."/>
            <person name="Kuo A."/>
            <person name="Lefebvre S.C."/>
            <person name="Maumus F."/>
            <person name="Mayer C."/>
            <person name="Miller J."/>
            <person name="Monier A."/>
            <person name="Salamov A."/>
            <person name="Young J."/>
            <person name="Aguilar M."/>
            <person name="Claverie J.M."/>
            <person name="Frickenhaus S."/>
            <person name="Gonzalez K."/>
            <person name="Herman E.K."/>
            <person name="Lin Y.C."/>
            <person name="Napier J."/>
            <person name="Ogata H."/>
            <person name="Sarno A.F."/>
            <person name="Shmutz J."/>
            <person name="Schroeder D."/>
            <person name="de Vargas C."/>
            <person name="Verret F."/>
            <person name="von Dassow P."/>
            <person name="Valentin K."/>
            <person name="Van de Peer Y."/>
            <person name="Wheeler G."/>
            <person name="Dacks J.B."/>
            <person name="Delwiche C.F."/>
            <person name="Dyhrman S.T."/>
            <person name="Glockner G."/>
            <person name="John U."/>
            <person name="Richards T."/>
            <person name="Worden A.Z."/>
            <person name="Zhang X."/>
            <person name="Grigoriev I.V."/>
            <person name="Allen A.E."/>
            <person name="Bidle K."/>
            <person name="Borodovsky M."/>
            <person name="Bowler C."/>
            <person name="Brownlee C."/>
            <person name="Cock J.M."/>
            <person name="Elias M."/>
            <person name="Gladyshev V.N."/>
            <person name="Groth M."/>
            <person name="Guda C."/>
            <person name="Hadaegh A."/>
            <person name="Iglesias-Rodriguez M.D."/>
            <person name="Jenkins J."/>
            <person name="Jones B.M."/>
            <person name="Lawson T."/>
            <person name="Leese F."/>
            <person name="Lindquist E."/>
            <person name="Lobanov A."/>
            <person name="Lomsadze A."/>
            <person name="Malik S.B."/>
            <person name="Marsh M.E."/>
            <person name="Mackinder L."/>
            <person name="Mock T."/>
            <person name="Mueller-Roeber B."/>
            <person name="Pagarete A."/>
            <person name="Parker M."/>
            <person name="Probert I."/>
            <person name="Quesneville H."/>
            <person name="Raines C."/>
            <person name="Rensing S.A."/>
            <person name="Riano-Pachon D.M."/>
            <person name="Richier S."/>
            <person name="Rokitta S."/>
            <person name="Shiraiwa Y."/>
            <person name="Soanes D.M."/>
            <person name="van der Giezen M."/>
            <person name="Wahlund T.M."/>
            <person name="Williams B."/>
            <person name="Wilson W."/>
            <person name="Wolfe G."/>
            <person name="Wurch L.L."/>
        </authorList>
    </citation>
    <scope>NUCLEOTIDE SEQUENCE</scope>
</reference>
<dbReference type="PaxDb" id="2903-EOD21188"/>
<keyword evidence="3" id="KW-1185">Reference proteome</keyword>
<dbReference type="OMA" id="RECIAPG"/>
<reference evidence="2" key="2">
    <citation type="submission" date="2024-10" db="UniProtKB">
        <authorList>
            <consortium name="EnsemblProtists"/>
        </authorList>
    </citation>
    <scope>IDENTIFICATION</scope>
</reference>